<reference evidence="1" key="1">
    <citation type="submission" date="2019-11" db="EMBL/GenBank/DDBJ databases">
        <title>Nori genome reveals adaptations in red seaweeds to the harsh intertidal environment.</title>
        <authorList>
            <person name="Wang D."/>
            <person name="Mao Y."/>
        </authorList>
    </citation>
    <scope>NUCLEOTIDE SEQUENCE</scope>
    <source>
        <tissue evidence="1">Gametophyte</tissue>
    </source>
</reference>
<keyword evidence="2" id="KW-1185">Reference proteome</keyword>
<name>A0ACC3BLJ7_PYRYE</name>
<evidence type="ECO:0000313" key="1">
    <source>
        <dbReference type="EMBL" id="KAK1858824.1"/>
    </source>
</evidence>
<accession>A0ACC3BLJ7</accession>
<dbReference type="Proteomes" id="UP000798662">
    <property type="component" value="Chromosome 1"/>
</dbReference>
<proteinExistence type="predicted"/>
<dbReference type="EMBL" id="CM020618">
    <property type="protein sequence ID" value="KAK1858824.1"/>
    <property type="molecule type" value="Genomic_DNA"/>
</dbReference>
<organism evidence="1 2">
    <name type="scientific">Pyropia yezoensis</name>
    <name type="common">Susabi-nori</name>
    <name type="synonym">Porphyra yezoensis</name>
    <dbReference type="NCBI Taxonomy" id="2788"/>
    <lineage>
        <taxon>Eukaryota</taxon>
        <taxon>Rhodophyta</taxon>
        <taxon>Bangiophyceae</taxon>
        <taxon>Bangiales</taxon>
        <taxon>Bangiaceae</taxon>
        <taxon>Pyropia</taxon>
    </lineage>
</organism>
<comment type="caution">
    <text evidence="1">The sequence shown here is derived from an EMBL/GenBank/DDBJ whole genome shotgun (WGS) entry which is preliminary data.</text>
</comment>
<sequence length="583" mass="59616">MAAGTAAGALLPPAAAAVVGVVGVVGVGVAVAVVAAALCFRARLASAARSRRRPVVGFFHPAALGGGGGERVLWTAINAIHDRYGDGVEVVLYAAWSSAFARALPPPGGGGGGGLGNSADSGAALRRSVTDSGGVRLAFARSVVGRQFGLPIRGEVRCVDLRSAWLLNPRFYPRFTLILQSLAAIPVAAEALYRYPPSLLIDTAGHPFLAFLTAALSPPLPVAAYVHYPVISTDMLAVVASRTPQYNNASAVARSAVASRVKLVYYRRFAAAYAAAGARTAVAMTNSSWTAAHVRAIWARGPVPTPTTTVYPPCELGPLLALPLRRPRRPLMASVGQYRPEKRHGLQLEVLAALRRGFPSHPPADVKLIMVGGASTPADHGRVATLRERAAALGLGDDALDIRVNVGRDEVVGVLGGVGLVLHTMVDEHFGIGVVEAMAAGAVVVAHDSGGVATDILGGGQAGDAADAAAATTATPATDGDRRGVLVAGRGPGEVASWVAAVREVLGWPPPTYAGVQARARGWAGLFGEAPFVEGFLGAIGGHIEEGGAGLGGETAVAATAAQDDNDASPRRGRGGEVYRKLD</sequence>
<evidence type="ECO:0000313" key="2">
    <source>
        <dbReference type="Proteomes" id="UP000798662"/>
    </source>
</evidence>
<gene>
    <name evidence="1" type="ORF">I4F81_001424</name>
</gene>
<protein>
    <submittedName>
        <fullName evidence="1">Uncharacterized protein</fullName>
    </submittedName>
</protein>